<dbReference type="Pfam" id="PF01381">
    <property type="entry name" value="HTH_3"/>
    <property type="match status" value="1"/>
</dbReference>
<dbReference type="CDD" id="cd00093">
    <property type="entry name" value="HTH_XRE"/>
    <property type="match status" value="1"/>
</dbReference>
<keyword evidence="3" id="KW-1185">Reference proteome</keyword>
<gene>
    <name evidence="2" type="ORF">MTR66_20755</name>
</gene>
<dbReference type="Proteomes" id="UP001202281">
    <property type="component" value="Unassembled WGS sequence"/>
</dbReference>
<dbReference type="RefSeq" id="WP_243924576.1">
    <property type="nucleotide sequence ID" value="NZ_JALHLG010000077.1"/>
</dbReference>
<name>A0ABT0BX12_9SPHN</name>
<comment type="caution">
    <text evidence="2">The sequence shown here is derived from an EMBL/GenBank/DDBJ whole genome shotgun (WGS) entry which is preliminary data.</text>
</comment>
<evidence type="ECO:0000313" key="2">
    <source>
        <dbReference type="EMBL" id="MCJ2189224.1"/>
    </source>
</evidence>
<proteinExistence type="predicted"/>
<dbReference type="Gene3D" id="1.10.260.40">
    <property type="entry name" value="lambda repressor-like DNA-binding domains"/>
    <property type="match status" value="1"/>
</dbReference>
<protein>
    <submittedName>
        <fullName evidence="2">Helix-turn-helix domain-containing protein</fullName>
    </submittedName>
</protein>
<dbReference type="InterPro" id="IPR010982">
    <property type="entry name" value="Lambda_DNA-bd_dom_sf"/>
</dbReference>
<sequence>MTIGKRLREFRHYKEATQAEFSKIVGVSQPALAAYEKDEREPPFSVAVILCRDHAANPEWLLYGVGPMVRGRDQELIRQALRVTKERLPAIIPNATFEQEADFTALIYQYLVENGAISPPMADAMFRMGAVNE</sequence>
<dbReference type="SMART" id="SM00530">
    <property type="entry name" value="HTH_XRE"/>
    <property type="match status" value="1"/>
</dbReference>
<dbReference type="PROSITE" id="PS50943">
    <property type="entry name" value="HTH_CROC1"/>
    <property type="match status" value="1"/>
</dbReference>
<feature type="domain" description="HTH cro/C1-type" evidence="1">
    <location>
        <begin position="7"/>
        <end position="61"/>
    </location>
</feature>
<accession>A0ABT0BX12</accession>
<dbReference type="SUPFAM" id="SSF47413">
    <property type="entry name" value="lambda repressor-like DNA-binding domains"/>
    <property type="match status" value="1"/>
</dbReference>
<dbReference type="InterPro" id="IPR001387">
    <property type="entry name" value="Cro/C1-type_HTH"/>
</dbReference>
<reference evidence="2 3" key="1">
    <citation type="submission" date="2022-04" db="EMBL/GenBank/DDBJ databases">
        <title>Identification of a novel bacterium isolated from mangrove sediments.</title>
        <authorList>
            <person name="Pan X."/>
        </authorList>
    </citation>
    <scope>NUCLEOTIDE SEQUENCE [LARGE SCALE GENOMIC DNA]</scope>
    <source>
        <strain evidence="2 3">B2638</strain>
    </source>
</reference>
<evidence type="ECO:0000313" key="3">
    <source>
        <dbReference type="Proteomes" id="UP001202281"/>
    </source>
</evidence>
<organism evidence="2 3">
    <name type="scientific">Novosphingobium beihaiensis</name>
    <dbReference type="NCBI Taxonomy" id="2930389"/>
    <lineage>
        <taxon>Bacteria</taxon>
        <taxon>Pseudomonadati</taxon>
        <taxon>Pseudomonadota</taxon>
        <taxon>Alphaproteobacteria</taxon>
        <taxon>Sphingomonadales</taxon>
        <taxon>Sphingomonadaceae</taxon>
        <taxon>Novosphingobium</taxon>
    </lineage>
</organism>
<evidence type="ECO:0000259" key="1">
    <source>
        <dbReference type="PROSITE" id="PS50943"/>
    </source>
</evidence>
<dbReference type="EMBL" id="JALHLG010000077">
    <property type="protein sequence ID" value="MCJ2189224.1"/>
    <property type="molecule type" value="Genomic_DNA"/>
</dbReference>